<proteinExistence type="predicted"/>
<organism evidence="2 3">
    <name type="scientific">Nephila pilipes</name>
    <name type="common">Giant wood spider</name>
    <name type="synonym">Nephila maculata</name>
    <dbReference type="NCBI Taxonomy" id="299642"/>
    <lineage>
        <taxon>Eukaryota</taxon>
        <taxon>Metazoa</taxon>
        <taxon>Ecdysozoa</taxon>
        <taxon>Arthropoda</taxon>
        <taxon>Chelicerata</taxon>
        <taxon>Arachnida</taxon>
        <taxon>Araneae</taxon>
        <taxon>Araneomorphae</taxon>
        <taxon>Entelegynae</taxon>
        <taxon>Araneoidea</taxon>
        <taxon>Nephilidae</taxon>
        <taxon>Nephila</taxon>
    </lineage>
</organism>
<evidence type="ECO:0000313" key="2">
    <source>
        <dbReference type="EMBL" id="GFT51290.1"/>
    </source>
</evidence>
<dbReference type="EMBL" id="BMAW01065638">
    <property type="protein sequence ID" value="GFT51290.1"/>
    <property type="molecule type" value="Genomic_DNA"/>
</dbReference>
<sequence>MPQGSDKCKTVKQGTERHKKSRRAADGEIVPAPSGSRDLPVAGVGTFLIGCRLHAGYLKLSQKLLTSSSLYLITSLSTVKTAQYIIGRGPSEVEKIYCCHSLQVGGVAQSLFASPPLWASVEQG</sequence>
<keyword evidence="3" id="KW-1185">Reference proteome</keyword>
<dbReference type="AlphaFoldDB" id="A0A8X6P7A6"/>
<gene>
    <name evidence="2" type="ORF">NPIL_213871</name>
</gene>
<reference evidence="2" key="1">
    <citation type="submission" date="2020-08" db="EMBL/GenBank/DDBJ databases">
        <title>Multicomponent nature underlies the extraordinary mechanical properties of spider dragline silk.</title>
        <authorList>
            <person name="Kono N."/>
            <person name="Nakamura H."/>
            <person name="Mori M."/>
            <person name="Yoshida Y."/>
            <person name="Ohtoshi R."/>
            <person name="Malay A.D."/>
            <person name="Moran D.A.P."/>
            <person name="Tomita M."/>
            <person name="Numata K."/>
            <person name="Arakawa K."/>
        </authorList>
    </citation>
    <scope>NUCLEOTIDE SEQUENCE</scope>
</reference>
<dbReference type="Proteomes" id="UP000887013">
    <property type="component" value="Unassembled WGS sequence"/>
</dbReference>
<protein>
    <submittedName>
        <fullName evidence="2">Uncharacterized protein</fullName>
    </submittedName>
</protein>
<feature type="region of interest" description="Disordered" evidence="1">
    <location>
        <begin position="1"/>
        <end position="32"/>
    </location>
</feature>
<comment type="caution">
    <text evidence="2">The sequence shown here is derived from an EMBL/GenBank/DDBJ whole genome shotgun (WGS) entry which is preliminary data.</text>
</comment>
<evidence type="ECO:0000256" key="1">
    <source>
        <dbReference type="SAM" id="MobiDB-lite"/>
    </source>
</evidence>
<name>A0A8X6P7A6_NEPPI</name>
<accession>A0A8X6P7A6</accession>
<evidence type="ECO:0000313" key="3">
    <source>
        <dbReference type="Proteomes" id="UP000887013"/>
    </source>
</evidence>